<accession>F4QLR5</accession>
<dbReference type="EMBL" id="GL883077">
    <property type="protein sequence ID" value="EGF92334.1"/>
    <property type="molecule type" value="Genomic_DNA"/>
</dbReference>
<proteinExistence type="predicted"/>
<dbReference type="SUPFAM" id="SSF51905">
    <property type="entry name" value="FAD/NAD(P)-binding domain"/>
    <property type="match status" value="1"/>
</dbReference>
<dbReference type="eggNOG" id="COG1232">
    <property type="taxonomic scope" value="Bacteria"/>
</dbReference>
<reference evidence="2" key="1">
    <citation type="submission" date="2011-03" db="EMBL/GenBank/DDBJ databases">
        <title>Draft genome sequence of Brevundimonas diminuta.</title>
        <authorList>
            <person name="Brown P.J.B."/>
            <person name="Buechlein A."/>
            <person name="Hemmerich C."/>
            <person name="Brun Y.V."/>
        </authorList>
    </citation>
    <scope>NUCLEOTIDE SEQUENCE [LARGE SCALE GENOMIC DNA]</scope>
    <source>
        <strain evidence="2">C19</strain>
    </source>
</reference>
<gene>
    <name evidence="1" type="ORF">ABI_07700</name>
</gene>
<keyword evidence="1" id="KW-0282">Flagellum</keyword>
<dbReference type="STRING" id="715226.ABI_07700"/>
<evidence type="ECO:0000313" key="1">
    <source>
        <dbReference type="EMBL" id="EGF92334.1"/>
    </source>
</evidence>
<keyword evidence="1" id="KW-0969">Cilium</keyword>
<name>F4QLR5_9CAUL</name>
<organism evidence="1 2">
    <name type="scientific">Asticcacaulis biprosthecium C19</name>
    <dbReference type="NCBI Taxonomy" id="715226"/>
    <lineage>
        <taxon>Bacteria</taxon>
        <taxon>Pseudomonadati</taxon>
        <taxon>Pseudomonadota</taxon>
        <taxon>Alphaproteobacteria</taxon>
        <taxon>Caulobacterales</taxon>
        <taxon>Caulobacteraceae</taxon>
        <taxon>Asticcacaulis</taxon>
    </lineage>
</organism>
<dbReference type="OrthoDB" id="7169003at2"/>
<keyword evidence="1" id="KW-0966">Cell projection</keyword>
<protein>
    <submittedName>
        <fullName evidence="1">Flagellin modification protein FlmF</fullName>
    </submittedName>
</protein>
<dbReference type="RefSeq" id="WP_006271509.1">
    <property type="nucleotide sequence ID" value="NZ_GL883077.1"/>
</dbReference>
<keyword evidence="2" id="KW-1185">Reference proteome</keyword>
<dbReference type="Gene3D" id="3.50.50.60">
    <property type="entry name" value="FAD/NAD(P)-binding domain"/>
    <property type="match status" value="1"/>
</dbReference>
<sequence length="409" mass="45328">MSILHIVGGGLSGLTAALMAHDQGWRDIRLYERTDAIGGVAQSRMAEGHEIRTGTIYFADDRDAQLQLLRRYGLNFEPFENRFGSVSVVKDKDHFQSGFGSPLVTASDGDIALTPGEMISLQDRFNRYPAHIAQRLTAMARWHINADPATLDKDVAIPMAMNRVIVADADIDTMKQLKCHDALYDELYGLPRDAWGYTANATAHLPVGGFPRLFDDMRRVLSNLNIAVCDRSLITPKIAHDLMTRGERVYWSANPMPLFPHAGMKAPQLQRADFHVVSLTCAYGLNAPFYIQNFTCDGAIFRLYAYPTATASIVTLECVRPANESDVRLEAKRLVADTPIADLLTGDVVLEERQPRWLFHTVETVAALGVLRDHMADRYGAAFVAGGWEQYAKAAKYAALQTALDRIAA</sequence>
<dbReference type="Proteomes" id="UP000006512">
    <property type="component" value="Unassembled WGS sequence"/>
</dbReference>
<dbReference type="Pfam" id="PF13450">
    <property type="entry name" value="NAD_binding_8"/>
    <property type="match status" value="1"/>
</dbReference>
<dbReference type="AlphaFoldDB" id="F4QLR5"/>
<dbReference type="HOGENOM" id="CLU_653279_0_0_5"/>
<dbReference type="InterPro" id="IPR036188">
    <property type="entry name" value="FAD/NAD-bd_sf"/>
</dbReference>
<evidence type="ECO:0000313" key="2">
    <source>
        <dbReference type="Proteomes" id="UP000006512"/>
    </source>
</evidence>